<feature type="domain" description="Ubiquitin fusion degradation protein UFD1 N-terminal subdomain 2" evidence="4">
    <location>
        <begin position="182"/>
        <end position="237"/>
    </location>
</feature>
<feature type="domain" description="Ubiquitin fusion degradation protein UFD1 N-terminal subdomain 1" evidence="3">
    <location>
        <begin position="99"/>
        <end position="161"/>
    </location>
</feature>
<evidence type="ECO:0000256" key="2">
    <source>
        <dbReference type="ARBA" id="ARBA00022786"/>
    </source>
</evidence>
<keyword evidence="6" id="KW-1185">Reference proteome</keyword>
<comment type="similarity">
    <text evidence="1">Belongs to the UFD1 family.</text>
</comment>
<dbReference type="GO" id="GO:0031593">
    <property type="term" value="F:polyubiquitin modification-dependent protein binding"/>
    <property type="evidence" value="ECO:0007669"/>
    <property type="project" value="TreeGrafter"/>
</dbReference>
<dbReference type="Gene3D" id="2.40.40.50">
    <property type="entry name" value="Ubiquitin fusion degradation protein UFD1, N-terminal domain"/>
    <property type="match status" value="1"/>
</dbReference>
<evidence type="ECO:0000259" key="3">
    <source>
        <dbReference type="Pfam" id="PF03152"/>
    </source>
</evidence>
<organism evidence="5 6">
    <name type="scientific">Smittium mucronatum</name>
    <dbReference type="NCBI Taxonomy" id="133383"/>
    <lineage>
        <taxon>Eukaryota</taxon>
        <taxon>Fungi</taxon>
        <taxon>Fungi incertae sedis</taxon>
        <taxon>Zoopagomycota</taxon>
        <taxon>Kickxellomycotina</taxon>
        <taxon>Harpellomycetes</taxon>
        <taxon>Harpellales</taxon>
        <taxon>Legeriomycetaceae</taxon>
        <taxon>Smittium</taxon>
    </lineage>
</organism>
<reference evidence="5 6" key="1">
    <citation type="journal article" date="2016" name="Mol. Biol. Evol.">
        <title>Genome-Wide Survey of Gut Fungi (Harpellales) Reveals the First Horizontally Transferred Ubiquitin Gene from a Mosquito Host.</title>
        <authorList>
            <person name="Wang Y."/>
            <person name="White M.M."/>
            <person name="Kvist S."/>
            <person name="Moncalvo J.M."/>
        </authorList>
    </citation>
    <scope>NUCLEOTIDE SEQUENCE [LARGE SCALE GENOMIC DNA]</scope>
    <source>
        <strain evidence="5 6">ALG-7-W6</strain>
    </source>
</reference>
<sequence>MLYDLIEFFKDLKVSSSSKIDSVDSNSSIIPKNTQIRNTRKNEGSPRILSTRKLHNNKNFDRDFALRNNSEYSEIVTDSVSDLNREFDLQDSIDNEKLIPSPITMTLKKVSNNINDDEDLELCVGIKEFSSEEGLIGIPRWIIDHLELADDGNVNLKWIKLKKGNFAQLLLVFPEKMPPSVNPKVILESHLRKNVTALVENQPITVKNGQDTFIFRVLELKPNKKVDVVDTDLTVDITFLNTEPGSNSHIPNLNSHQEASSETPFELTLGNKITGSLLDHSKFFLFRVGNSKKSKINYKALVEISDSDIGK</sequence>
<gene>
    <name evidence="5" type="ORF">AYI68_g946</name>
</gene>
<comment type="caution">
    <text evidence="5">The sequence shown here is derived from an EMBL/GenBank/DDBJ whole genome shotgun (WGS) entry which is preliminary data.</text>
</comment>
<dbReference type="AlphaFoldDB" id="A0A1R0H721"/>
<dbReference type="PANTHER" id="PTHR12555:SF13">
    <property type="entry name" value="UBIQUITIN RECOGNITION FACTOR IN ER-ASSOCIATED DEGRADATION PROTEIN 1"/>
    <property type="match status" value="1"/>
</dbReference>
<dbReference type="InterPro" id="IPR055417">
    <property type="entry name" value="UFD1_N1"/>
</dbReference>
<evidence type="ECO:0000256" key="1">
    <source>
        <dbReference type="ARBA" id="ARBA00006043"/>
    </source>
</evidence>
<dbReference type="InterPro" id="IPR004854">
    <property type="entry name" value="Ufd1-like"/>
</dbReference>
<accession>A0A1R0H721</accession>
<proteinExistence type="inferred from homology"/>
<keyword evidence="2" id="KW-0833">Ubl conjugation pathway</keyword>
<dbReference type="GO" id="GO:0036503">
    <property type="term" value="P:ERAD pathway"/>
    <property type="evidence" value="ECO:0007669"/>
    <property type="project" value="TreeGrafter"/>
</dbReference>
<dbReference type="InterPro" id="IPR055418">
    <property type="entry name" value="UFD1_N2"/>
</dbReference>
<dbReference type="PANTHER" id="PTHR12555">
    <property type="entry name" value="UBIQUITIN FUSION DEGRADATON PROTEIN 1"/>
    <property type="match status" value="1"/>
</dbReference>
<dbReference type="Proteomes" id="UP000187455">
    <property type="component" value="Unassembled WGS sequence"/>
</dbReference>
<evidence type="ECO:0000313" key="6">
    <source>
        <dbReference type="Proteomes" id="UP000187455"/>
    </source>
</evidence>
<protein>
    <submittedName>
        <fullName evidence="5">Ubiquitin fusion degradation protein 1-like protein</fullName>
    </submittedName>
</protein>
<dbReference type="STRING" id="133383.A0A1R0H721"/>
<dbReference type="InterPro" id="IPR042299">
    <property type="entry name" value="Ufd1-like_Nn"/>
</dbReference>
<dbReference type="Gene3D" id="3.10.330.10">
    <property type="match status" value="1"/>
</dbReference>
<evidence type="ECO:0000259" key="4">
    <source>
        <dbReference type="Pfam" id="PF24842"/>
    </source>
</evidence>
<dbReference type="OrthoDB" id="193703at2759"/>
<dbReference type="Pfam" id="PF03152">
    <property type="entry name" value="UFD1_N1"/>
    <property type="match status" value="1"/>
</dbReference>
<dbReference type="Pfam" id="PF24842">
    <property type="entry name" value="UFD1_N2"/>
    <property type="match status" value="1"/>
</dbReference>
<name>A0A1R0H721_9FUNG</name>
<dbReference type="GO" id="GO:0006511">
    <property type="term" value="P:ubiquitin-dependent protein catabolic process"/>
    <property type="evidence" value="ECO:0007669"/>
    <property type="project" value="InterPro"/>
</dbReference>
<dbReference type="EMBL" id="LSSL01000320">
    <property type="protein sequence ID" value="OLY84874.1"/>
    <property type="molecule type" value="Genomic_DNA"/>
</dbReference>
<dbReference type="GO" id="GO:0034098">
    <property type="term" value="C:VCP-NPL4-UFD1 AAA ATPase complex"/>
    <property type="evidence" value="ECO:0007669"/>
    <property type="project" value="TreeGrafter"/>
</dbReference>
<evidence type="ECO:0000313" key="5">
    <source>
        <dbReference type="EMBL" id="OLY84874.1"/>
    </source>
</evidence>